<accession>A0ABQ9YUD7</accession>
<proteinExistence type="predicted"/>
<sequence length="79" mass="9118">MKQIKFYQRRKNLKVGGMTPQLIVILRCVTFGAETREWKGLDCETLAGFHVSATYALTTYLKQVQVILGLDNSEQTYRF</sequence>
<comment type="caution">
    <text evidence="1">The sequence shown here is derived from an EMBL/GenBank/DDBJ whole genome shotgun (WGS) entry which is preliminary data.</text>
</comment>
<dbReference type="EMBL" id="JAOYFB010000001">
    <property type="protein sequence ID" value="KAK4004196.1"/>
    <property type="molecule type" value="Genomic_DNA"/>
</dbReference>
<protein>
    <submittedName>
        <fullName evidence="1">Uncharacterized protein</fullName>
    </submittedName>
</protein>
<organism evidence="1 2">
    <name type="scientific">Daphnia magna</name>
    <dbReference type="NCBI Taxonomy" id="35525"/>
    <lineage>
        <taxon>Eukaryota</taxon>
        <taxon>Metazoa</taxon>
        <taxon>Ecdysozoa</taxon>
        <taxon>Arthropoda</taxon>
        <taxon>Crustacea</taxon>
        <taxon>Branchiopoda</taxon>
        <taxon>Diplostraca</taxon>
        <taxon>Cladocera</taxon>
        <taxon>Anomopoda</taxon>
        <taxon>Daphniidae</taxon>
        <taxon>Daphnia</taxon>
    </lineage>
</organism>
<evidence type="ECO:0000313" key="2">
    <source>
        <dbReference type="Proteomes" id="UP001234178"/>
    </source>
</evidence>
<dbReference type="Proteomes" id="UP001234178">
    <property type="component" value="Unassembled WGS sequence"/>
</dbReference>
<evidence type="ECO:0000313" key="1">
    <source>
        <dbReference type="EMBL" id="KAK4004196.1"/>
    </source>
</evidence>
<gene>
    <name evidence="1" type="ORF">OUZ56_005938</name>
</gene>
<reference evidence="1 2" key="1">
    <citation type="journal article" date="2023" name="Nucleic Acids Res.">
        <title>The hologenome of Daphnia magna reveals possible DNA methylation and microbiome-mediated evolution of the host genome.</title>
        <authorList>
            <person name="Chaturvedi A."/>
            <person name="Li X."/>
            <person name="Dhandapani V."/>
            <person name="Marshall H."/>
            <person name="Kissane S."/>
            <person name="Cuenca-Cambronero M."/>
            <person name="Asole G."/>
            <person name="Calvet F."/>
            <person name="Ruiz-Romero M."/>
            <person name="Marangio P."/>
            <person name="Guigo R."/>
            <person name="Rago D."/>
            <person name="Mirbahai L."/>
            <person name="Eastwood N."/>
            <person name="Colbourne J.K."/>
            <person name="Zhou J."/>
            <person name="Mallon E."/>
            <person name="Orsini L."/>
        </authorList>
    </citation>
    <scope>NUCLEOTIDE SEQUENCE [LARGE SCALE GENOMIC DNA]</scope>
    <source>
        <strain evidence="1">LRV0_1</strain>
    </source>
</reference>
<keyword evidence="2" id="KW-1185">Reference proteome</keyword>
<name>A0ABQ9YUD7_9CRUS</name>